<evidence type="ECO:0000256" key="3">
    <source>
        <dbReference type="SAM" id="MobiDB-lite"/>
    </source>
</evidence>
<sequence>MVTTPVSAMKALGCLILLAVVVSCSAAVVGRGRDGHRGIERHPDHRRGPRRNGIHFATRPSEEVGRRLRNYKRGVNKTRPFEAGIGTYLEFDLMVEDPVEANAILAGTYTYIRWPQAIVPYQIIGTFSTAELVKIQWTIKHFAENTCVRFVPRTTEEFYIRINNSATGCWSYVGRHLDNKYNLVNLQNPACMETGTVAHEFMHALGFYHEFTRPDRDDWVSIDQGALAPEYQTASFMNANFGKKSADQVELYGIPYAYGSVMHYSKWGGAVSYNRPVMNNLKPWPHKDFGNDTGLSLPDIKKINYMYCNSSTITTTRVATTTMKAPTTTTKAPITTTTTKATTSTTKAPVTTTKAPITTTTTKATTTTTKAPVTTTKAPITTTTTKATTSTTKAPVTTTKAPTTTTTTKATTTTKKAPVTTTKAPITTTTTKATTTTTRAPVTTTKAPITTTTTTKATTTTTKAPVTTTKAPITTTTTKATTTTTKAPVTTTKAPITTTTTKATTTTTKAPVTTTKAPITTTTTKATTTTTKAPATTTKAPITTTTTTKATTTTTKAPVTTTKAPITTTTTKATTTTTKAPVTTTKAPITTTTTKATTSTTKAPVTTTRASTTTTSTVKTTG</sequence>
<dbReference type="PROSITE" id="PS51864">
    <property type="entry name" value="ASTACIN"/>
    <property type="match status" value="1"/>
</dbReference>
<name>A0ABM1Z6V4_AEDAL</name>
<dbReference type="InterPro" id="IPR001506">
    <property type="entry name" value="Peptidase_M12A"/>
</dbReference>
<keyword evidence="1" id="KW-1015">Disulfide bond</keyword>
<feature type="domain" description="Peptidase M12A" evidence="4">
    <location>
        <begin position="102"/>
        <end position="309"/>
    </location>
</feature>
<evidence type="ECO:0000256" key="1">
    <source>
        <dbReference type="PROSITE-ProRule" id="PRU01211"/>
    </source>
</evidence>
<evidence type="ECO:0000256" key="2">
    <source>
        <dbReference type="RuleBase" id="RU361183"/>
    </source>
</evidence>
<keyword evidence="1 2" id="KW-0378">Hydrolase</keyword>
<feature type="compositionally biased region" description="Basic residues" evidence="3">
    <location>
        <begin position="44"/>
        <end position="53"/>
    </location>
</feature>
<feature type="compositionally biased region" description="Basic and acidic residues" evidence="3">
    <location>
        <begin position="33"/>
        <end position="43"/>
    </location>
</feature>
<dbReference type="PANTHER" id="PTHR10127">
    <property type="entry name" value="DISCOIDIN, CUB, EGF, LAMININ , AND ZINC METALLOPROTEASE DOMAIN CONTAINING"/>
    <property type="match status" value="1"/>
</dbReference>
<dbReference type="Gene3D" id="3.40.390.10">
    <property type="entry name" value="Collagenase (Catalytic Domain)"/>
    <property type="match status" value="1"/>
</dbReference>
<feature type="binding site" evidence="1">
    <location>
        <position position="199"/>
    </location>
    <ligand>
        <name>Zn(2+)</name>
        <dbReference type="ChEBI" id="CHEBI:29105"/>
        <note>catalytic</note>
    </ligand>
</feature>
<feature type="binding site" evidence="1">
    <location>
        <position position="209"/>
    </location>
    <ligand>
        <name>Zn(2+)</name>
        <dbReference type="ChEBI" id="CHEBI:29105"/>
        <note>catalytic</note>
    </ligand>
</feature>
<proteinExistence type="predicted"/>
<keyword evidence="1 2" id="KW-0862">Zinc</keyword>
<organism evidence="5 6">
    <name type="scientific">Aedes albopictus</name>
    <name type="common">Asian tiger mosquito</name>
    <name type="synonym">Stegomyia albopicta</name>
    <dbReference type="NCBI Taxonomy" id="7160"/>
    <lineage>
        <taxon>Eukaryota</taxon>
        <taxon>Metazoa</taxon>
        <taxon>Ecdysozoa</taxon>
        <taxon>Arthropoda</taxon>
        <taxon>Hexapoda</taxon>
        <taxon>Insecta</taxon>
        <taxon>Pterygota</taxon>
        <taxon>Neoptera</taxon>
        <taxon>Endopterygota</taxon>
        <taxon>Diptera</taxon>
        <taxon>Nematocera</taxon>
        <taxon>Culicoidea</taxon>
        <taxon>Culicidae</taxon>
        <taxon>Culicinae</taxon>
        <taxon>Aedini</taxon>
        <taxon>Aedes</taxon>
        <taxon>Stegomyia</taxon>
    </lineage>
</organism>
<dbReference type="SMART" id="SM00235">
    <property type="entry name" value="ZnMc"/>
    <property type="match status" value="1"/>
</dbReference>
<dbReference type="InterPro" id="IPR006026">
    <property type="entry name" value="Peptidase_Metallo"/>
</dbReference>
<dbReference type="SUPFAM" id="SSF55486">
    <property type="entry name" value="Metalloproteases ('zincins'), catalytic domain"/>
    <property type="match status" value="1"/>
</dbReference>
<dbReference type="EnsemblMetazoa" id="AALFPA23_015602.R22706">
    <property type="protein sequence ID" value="AALFPA23_015602.P22706"/>
    <property type="gene ID" value="AALFPA23_015602"/>
</dbReference>
<keyword evidence="1 2" id="KW-0482">Metalloprotease</keyword>
<dbReference type="PRINTS" id="PR00480">
    <property type="entry name" value="ASTACIN"/>
</dbReference>
<dbReference type="InterPro" id="IPR034035">
    <property type="entry name" value="Astacin-like_dom"/>
</dbReference>
<keyword evidence="6" id="KW-1185">Reference proteome</keyword>
<feature type="active site" evidence="1">
    <location>
        <position position="200"/>
    </location>
</feature>
<reference evidence="5" key="2">
    <citation type="submission" date="2025-05" db="UniProtKB">
        <authorList>
            <consortium name="EnsemblMetazoa"/>
        </authorList>
    </citation>
    <scope>IDENTIFICATION</scope>
    <source>
        <strain evidence="5">Foshan</strain>
    </source>
</reference>
<comment type="cofactor">
    <cofactor evidence="1 2">
        <name>Zn(2+)</name>
        <dbReference type="ChEBI" id="CHEBI:29105"/>
    </cofactor>
    <text evidence="1 2">Binds 1 zinc ion per subunit.</text>
</comment>
<dbReference type="PANTHER" id="PTHR10127:SF883">
    <property type="entry name" value="ZINC METALLOPROTEINASE NAS-8"/>
    <property type="match status" value="1"/>
</dbReference>
<dbReference type="EC" id="3.4.24.-" evidence="2"/>
<keyword evidence="2" id="KW-0732">Signal</keyword>
<feature type="chain" id="PRO_5044996877" description="Metalloendopeptidase" evidence="2">
    <location>
        <begin position="27"/>
        <end position="622"/>
    </location>
</feature>
<evidence type="ECO:0000259" key="4">
    <source>
        <dbReference type="PROSITE" id="PS51864"/>
    </source>
</evidence>
<dbReference type="Pfam" id="PF01400">
    <property type="entry name" value="Astacin"/>
    <property type="match status" value="1"/>
</dbReference>
<dbReference type="RefSeq" id="XP_019548555.3">
    <property type="nucleotide sequence ID" value="XM_019693010.3"/>
</dbReference>
<evidence type="ECO:0000313" key="5">
    <source>
        <dbReference type="EnsemblMetazoa" id="AALFPA23_015602.P22706"/>
    </source>
</evidence>
<dbReference type="Proteomes" id="UP000069940">
    <property type="component" value="Unassembled WGS sequence"/>
</dbReference>
<dbReference type="GeneID" id="109418777"/>
<comment type="caution">
    <text evidence="1">Lacks conserved residue(s) required for the propagation of feature annotation.</text>
</comment>
<dbReference type="CDD" id="cd04280">
    <property type="entry name" value="ZnMc_astacin_like"/>
    <property type="match status" value="1"/>
</dbReference>
<dbReference type="InterPro" id="IPR024079">
    <property type="entry name" value="MetalloPept_cat_dom_sf"/>
</dbReference>
<evidence type="ECO:0000313" key="6">
    <source>
        <dbReference type="Proteomes" id="UP000069940"/>
    </source>
</evidence>
<reference evidence="6" key="1">
    <citation type="journal article" date="2015" name="Proc. Natl. Acad. Sci. U.S.A.">
        <title>Genome sequence of the Asian Tiger mosquito, Aedes albopictus, reveals insights into its biology, genetics, and evolution.</title>
        <authorList>
            <person name="Chen X.G."/>
            <person name="Jiang X."/>
            <person name="Gu J."/>
            <person name="Xu M."/>
            <person name="Wu Y."/>
            <person name="Deng Y."/>
            <person name="Zhang C."/>
            <person name="Bonizzoni M."/>
            <person name="Dermauw W."/>
            <person name="Vontas J."/>
            <person name="Armbruster P."/>
            <person name="Huang X."/>
            <person name="Yang Y."/>
            <person name="Zhang H."/>
            <person name="He W."/>
            <person name="Peng H."/>
            <person name="Liu Y."/>
            <person name="Wu K."/>
            <person name="Chen J."/>
            <person name="Lirakis M."/>
            <person name="Topalis P."/>
            <person name="Van Leeuwen T."/>
            <person name="Hall A.B."/>
            <person name="Jiang X."/>
            <person name="Thorpe C."/>
            <person name="Mueller R.L."/>
            <person name="Sun C."/>
            <person name="Waterhouse R.M."/>
            <person name="Yan G."/>
            <person name="Tu Z.J."/>
            <person name="Fang X."/>
            <person name="James A.A."/>
        </authorList>
    </citation>
    <scope>NUCLEOTIDE SEQUENCE [LARGE SCALE GENOMIC DNA]</scope>
    <source>
        <strain evidence="6">Foshan</strain>
    </source>
</reference>
<accession>A0ABM1Z6V4</accession>
<feature type="region of interest" description="Disordered" evidence="3">
    <location>
        <begin position="598"/>
        <end position="622"/>
    </location>
</feature>
<protein>
    <recommendedName>
        <fullName evidence="2">Metalloendopeptidase</fullName>
        <ecNumber evidence="2">3.4.24.-</ecNumber>
    </recommendedName>
</protein>
<feature type="binding site" evidence="1">
    <location>
        <position position="203"/>
    </location>
    <ligand>
        <name>Zn(2+)</name>
        <dbReference type="ChEBI" id="CHEBI:29105"/>
        <note>catalytic</note>
    </ligand>
</feature>
<keyword evidence="1 2" id="KW-0479">Metal-binding</keyword>
<keyword evidence="1 2" id="KW-0645">Protease</keyword>
<feature type="disulfide bond" evidence="1">
    <location>
        <begin position="169"/>
        <end position="191"/>
    </location>
</feature>
<feature type="region of interest" description="Disordered" evidence="3">
    <location>
        <begin position="33"/>
        <end position="55"/>
    </location>
</feature>
<feature type="signal peptide" evidence="2">
    <location>
        <begin position="1"/>
        <end position="26"/>
    </location>
</feature>